<protein>
    <submittedName>
        <fullName evidence="1">Uncharacterized protein</fullName>
    </submittedName>
</protein>
<evidence type="ECO:0000313" key="1">
    <source>
        <dbReference type="EMBL" id="KAL0943310.1"/>
    </source>
</evidence>
<gene>
    <name evidence="1" type="ORF">CTRU02_201196</name>
</gene>
<dbReference type="Proteomes" id="UP000805649">
    <property type="component" value="Unassembled WGS sequence"/>
</dbReference>
<keyword evidence="2" id="KW-1185">Reference proteome</keyword>
<proteinExistence type="predicted"/>
<accession>A0ACC3ZGS5</accession>
<organism evidence="1 2">
    <name type="scientific">Colletotrichum truncatum</name>
    <name type="common">Anthracnose fungus</name>
    <name type="synonym">Colletotrichum capsici</name>
    <dbReference type="NCBI Taxonomy" id="5467"/>
    <lineage>
        <taxon>Eukaryota</taxon>
        <taxon>Fungi</taxon>
        <taxon>Dikarya</taxon>
        <taxon>Ascomycota</taxon>
        <taxon>Pezizomycotina</taxon>
        <taxon>Sordariomycetes</taxon>
        <taxon>Hypocreomycetidae</taxon>
        <taxon>Glomerellales</taxon>
        <taxon>Glomerellaceae</taxon>
        <taxon>Colletotrichum</taxon>
        <taxon>Colletotrichum truncatum species complex</taxon>
    </lineage>
</organism>
<name>A0ACC3ZGS5_COLTU</name>
<reference evidence="1 2" key="1">
    <citation type="journal article" date="2020" name="Phytopathology">
        <title>Genome Sequence Resources of Colletotrichum truncatum, C. plurivorum, C. musicola, and C. sojae: Four Species Pathogenic to Soybean (Glycine max).</title>
        <authorList>
            <person name="Rogerio F."/>
            <person name="Boufleur T.R."/>
            <person name="Ciampi-Guillardi M."/>
            <person name="Sukno S.A."/>
            <person name="Thon M.R."/>
            <person name="Massola Junior N.S."/>
            <person name="Baroncelli R."/>
        </authorList>
    </citation>
    <scope>NUCLEOTIDE SEQUENCE [LARGE SCALE GENOMIC DNA]</scope>
    <source>
        <strain evidence="1 2">CMES1059</strain>
    </source>
</reference>
<evidence type="ECO:0000313" key="2">
    <source>
        <dbReference type="Proteomes" id="UP000805649"/>
    </source>
</evidence>
<comment type="caution">
    <text evidence="1">The sequence shown here is derived from an EMBL/GenBank/DDBJ whole genome shotgun (WGS) entry which is preliminary data.</text>
</comment>
<sequence>MSSSMSTESASVSQQPEVLGRSREGMIAESLKNGEDVQKQFPSVDFKGAVVEPTVNLMFDIQVRGSDLVIWETPVHFHIYVAFKKYVDEAKQRRYNTLMAEMLKNTADPAFAERLLWEARECLIGYPDVLSQFDAIFITKRPIPVMISDLHEVLRTKKETVRRMSLQNQEQGNSTEAKS</sequence>
<dbReference type="EMBL" id="VUJX02000001">
    <property type="protein sequence ID" value="KAL0943310.1"/>
    <property type="molecule type" value="Genomic_DNA"/>
</dbReference>